<dbReference type="Proteomes" id="UP001152523">
    <property type="component" value="Unassembled WGS sequence"/>
</dbReference>
<feature type="region of interest" description="Disordered" evidence="1">
    <location>
        <begin position="1"/>
        <end position="20"/>
    </location>
</feature>
<evidence type="ECO:0000256" key="1">
    <source>
        <dbReference type="SAM" id="MobiDB-lite"/>
    </source>
</evidence>
<feature type="compositionally biased region" description="Basic residues" evidence="1">
    <location>
        <begin position="1"/>
        <end position="16"/>
    </location>
</feature>
<gene>
    <name evidence="2" type="ORF">CEPIT_LOCUS27502</name>
</gene>
<sequence length="132" mass="15047">MPPLRTTKKRSSRAKATHNPSGVIPKFGGWSNSMKVLFYVLKISAEYEEEVYLETFLSCWLCAFVLPHEGSRVICPEILKVTCMMARGKRICLAVSILVSIYHEFNRTLNAPTSGQVRTCFPTHYSMRSREL</sequence>
<proteinExistence type="predicted"/>
<accession>A0AAV0ET35</accession>
<keyword evidence="3" id="KW-1185">Reference proteome</keyword>
<evidence type="ECO:0000313" key="2">
    <source>
        <dbReference type="EMBL" id="CAH9126395.1"/>
    </source>
</evidence>
<evidence type="ECO:0000313" key="3">
    <source>
        <dbReference type="Proteomes" id="UP001152523"/>
    </source>
</evidence>
<comment type="caution">
    <text evidence="2">The sequence shown here is derived from an EMBL/GenBank/DDBJ whole genome shotgun (WGS) entry which is preliminary data.</text>
</comment>
<protein>
    <recommendedName>
        <fullName evidence="4">Aminotransferase-like plant mobile domain-containing protein</fullName>
    </recommendedName>
</protein>
<dbReference type="EMBL" id="CAMAPF010000942">
    <property type="protein sequence ID" value="CAH9126395.1"/>
    <property type="molecule type" value="Genomic_DNA"/>
</dbReference>
<dbReference type="AlphaFoldDB" id="A0AAV0ET35"/>
<evidence type="ECO:0008006" key="4">
    <source>
        <dbReference type="Google" id="ProtNLM"/>
    </source>
</evidence>
<organism evidence="2 3">
    <name type="scientific">Cuscuta epithymum</name>
    <dbReference type="NCBI Taxonomy" id="186058"/>
    <lineage>
        <taxon>Eukaryota</taxon>
        <taxon>Viridiplantae</taxon>
        <taxon>Streptophyta</taxon>
        <taxon>Embryophyta</taxon>
        <taxon>Tracheophyta</taxon>
        <taxon>Spermatophyta</taxon>
        <taxon>Magnoliopsida</taxon>
        <taxon>eudicotyledons</taxon>
        <taxon>Gunneridae</taxon>
        <taxon>Pentapetalae</taxon>
        <taxon>asterids</taxon>
        <taxon>lamiids</taxon>
        <taxon>Solanales</taxon>
        <taxon>Convolvulaceae</taxon>
        <taxon>Cuscuteae</taxon>
        <taxon>Cuscuta</taxon>
        <taxon>Cuscuta subgen. Cuscuta</taxon>
    </lineage>
</organism>
<name>A0AAV0ET35_9ASTE</name>
<reference evidence="2" key="1">
    <citation type="submission" date="2022-07" db="EMBL/GenBank/DDBJ databases">
        <authorList>
            <person name="Macas J."/>
            <person name="Novak P."/>
            <person name="Neumann P."/>
        </authorList>
    </citation>
    <scope>NUCLEOTIDE SEQUENCE</scope>
</reference>